<evidence type="ECO:0000313" key="4">
    <source>
        <dbReference type="Proteomes" id="UP001497457"/>
    </source>
</evidence>
<reference evidence="3 4" key="2">
    <citation type="submission" date="2024-10" db="EMBL/GenBank/DDBJ databases">
        <authorList>
            <person name="Ryan C."/>
        </authorList>
    </citation>
    <scope>NUCLEOTIDE SEQUENCE [LARGE SCALE GENOMIC DNA]</scope>
</reference>
<keyword evidence="2" id="KW-0732">Signal</keyword>
<evidence type="ECO:0000256" key="2">
    <source>
        <dbReference type="SAM" id="SignalP"/>
    </source>
</evidence>
<gene>
    <name evidence="3" type="ORF">URODEC1_LOCUS73793</name>
</gene>
<evidence type="ECO:0000256" key="1">
    <source>
        <dbReference type="SAM" id="MobiDB-lite"/>
    </source>
</evidence>
<keyword evidence="4" id="KW-1185">Reference proteome</keyword>
<feature type="compositionally biased region" description="Low complexity" evidence="1">
    <location>
        <begin position="45"/>
        <end position="57"/>
    </location>
</feature>
<feature type="signal peptide" evidence="2">
    <location>
        <begin position="1"/>
        <end position="19"/>
    </location>
</feature>
<feature type="region of interest" description="Disordered" evidence="1">
    <location>
        <begin position="40"/>
        <end position="59"/>
    </location>
</feature>
<dbReference type="AlphaFoldDB" id="A0ABC9CAC7"/>
<proteinExistence type="predicted"/>
<organism evidence="3 4">
    <name type="scientific">Urochloa decumbens</name>
    <dbReference type="NCBI Taxonomy" id="240449"/>
    <lineage>
        <taxon>Eukaryota</taxon>
        <taxon>Viridiplantae</taxon>
        <taxon>Streptophyta</taxon>
        <taxon>Embryophyta</taxon>
        <taxon>Tracheophyta</taxon>
        <taxon>Spermatophyta</taxon>
        <taxon>Magnoliopsida</taxon>
        <taxon>Liliopsida</taxon>
        <taxon>Poales</taxon>
        <taxon>Poaceae</taxon>
        <taxon>PACMAD clade</taxon>
        <taxon>Panicoideae</taxon>
        <taxon>Panicodae</taxon>
        <taxon>Paniceae</taxon>
        <taxon>Melinidinae</taxon>
        <taxon>Urochloa</taxon>
    </lineage>
</organism>
<name>A0ABC9CAC7_9POAL</name>
<evidence type="ECO:0000313" key="3">
    <source>
        <dbReference type="EMBL" id="CAL5017418.1"/>
    </source>
</evidence>
<feature type="chain" id="PRO_5044877499" evidence="2">
    <location>
        <begin position="20"/>
        <end position="105"/>
    </location>
</feature>
<sequence length="105" mass="10854">MALKIGVLAILLVVSLVSADNVSTADVVVKGQQLGGSAGQELVASSSSDGGSNNGVSPKKDCRENKLYQGPCVDLMCATACFIQLHLGGHCKGPWFWGGCYCFAC</sequence>
<protein>
    <submittedName>
        <fullName evidence="3">Uncharacterized protein</fullName>
    </submittedName>
</protein>
<accession>A0ABC9CAC7</accession>
<dbReference type="EMBL" id="OZ075139">
    <property type="protein sequence ID" value="CAL5017418.1"/>
    <property type="molecule type" value="Genomic_DNA"/>
</dbReference>
<dbReference type="Proteomes" id="UP001497457">
    <property type="component" value="Chromosome 29rd"/>
</dbReference>
<reference evidence="4" key="1">
    <citation type="submission" date="2024-06" db="EMBL/GenBank/DDBJ databases">
        <authorList>
            <person name="Ryan C."/>
        </authorList>
    </citation>
    <scope>NUCLEOTIDE SEQUENCE [LARGE SCALE GENOMIC DNA]</scope>
</reference>